<name>A0A1V8SRP4_9PEZI</name>
<feature type="region of interest" description="Disordered" evidence="1">
    <location>
        <begin position="1"/>
        <end position="50"/>
    </location>
</feature>
<proteinExistence type="predicted"/>
<reference evidence="3" key="1">
    <citation type="submission" date="2017-03" db="EMBL/GenBank/DDBJ databases">
        <title>Genomes of endolithic fungi from Antarctica.</title>
        <authorList>
            <person name="Coleine C."/>
            <person name="Masonjones S."/>
            <person name="Stajich J.E."/>
        </authorList>
    </citation>
    <scope>NUCLEOTIDE SEQUENCE [LARGE SCALE GENOMIC DNA]</scope>
    <source>
        <strain evidence="3">CCFEE 5527</strain>
    </source>
</reference>
<feature type="compositionally biased region" description="Polar residues" evidence="1">
    <location>
        <begin position="9"/>
        <end position="24"/>
    </location>
</feature>
<dbReference type="AlphaFoldDB" id="A0A1V8SRP4"/>
<evidence type="ECO:0000256" key="1">
    <source>
        <dbReference type="SAM" id="MobiDB-lite"/>
    </source>
</evidence>
<evidence type="ECO:0000313" key="2">
    <source>
        <dbReference type="EMBL" id="OQO01739.1"/>
    </source>
</evidence>
<gene>
    <name evidence="2" type="ORF">B0A48_12776</name>
</gene>
<dbReference type="EMBL" id="NAJO01000030">
    <property type="protein sequence ID" value="OQO01739.1"/>
    <property type="molecule type" value="Genomic_DNA"/>
</dbReference>
<dbReference type="InParanoid" id="A0A1V8SRP4"/>
<dbReference type="OrthoDB" id="8188991at2759"/>
<evidence type="ECO:0000313" key="3">
    <source>
        <dbReference type="Proteomes" id="UP000192596"/>
    </source>
</evidence>
<sequence>MPKAPKAKTVSSRASPLKAPTQSLLAPLPNQPRAKDPKTSHLYTDDNPATTIHGTGFRDLATARHTLEIISRRSLTCQFQTVNTMYHRAAHHPSVRGGPTASNANIREAMDFFRIWPDETYPTAKAALRADGFKPLLGKSCVAKWLHVLHFEGNTDAKRFADLYVALGKAKRLANVLVDDSKPTEADWEVKRYAALDALVPEGRESGATWTDAELWVDIH</sequence>
<dbReference type="Proteomes" id="UP000192596">
    <property type="component" value="Unassembled WGS sequence"/>
</dbReference>
<organism evidence="2 3">
    <name type="scientific">Cryoendolithus antarcticus</name>
    <dbReference type="NCBI Taxonomy" id="1507870"/>
    <lineage>
        <taxon>Eukaryota</taxon>
        <taxon>Fungi</taxon>
        <taxon>Dikarya</taxon>
        <taxon>Ascomycota</taxon>
        <taxon>Pezizomycotina</taxon>
        <taxon>Dothideomycetes</taxon>
        <taxon>Dothideomycetidae</taxon>
        <taxon>Cladosporiales</taxon>
        <taxon>Cladosporiaceae</taxon>
        <taxon>Cryoendolithus</taxon>
    </lineage>
</organism>
<accession>A0A1V8SRP4</accession>
<comment type="caution">
    <text evidence="2">The sequence shown here is derived from an EMBL/GenBank/DDBJ whole genome shotgun (WGS) entry which is preliminary data.</text>
</comment>
<keyword evidence="3" id="KW-1185">Reference proteome</keyword>
<protein>
    <submittedName>
        <fullName evidence="2">Uncharacterized protein</fullName>
    </submittedName>
</protein>